<feature type="transmembrane region" description="Helical" evidence="1">
    <location>
        <begin position="53"/>
        <end position="72"/>
    </location>
</feature>
<accession>A0A918I5A1</accession>
<dbReference type="AlphaFoldDB" id="A0A918I5A1"/>
<dbReference type="Proteomes" id="UP000636661">
    <property type="component" value="Unassembled WGS sequence"/>
</dbReference>
<keyword evidence="1" id="KW-0472">Membrane</keyword>
<keyword evidence="1" id="KW-0812">Transmembrane</keyword>
<comment type="caution">
    <text evidence="2">The sequence shown here is derived from an EMBL/GenBank/DDBJ whole genome shotgun (WGS) entry which is preliminary data.</text>
</comment>
<keyword evidence="1" id="KW-1133">Transmembrane helix</keyword>
<dbReference type="EMBL" id="BMTP01000022">
    <property type="protein sequence ID" value="GGU64108.1"/>
    <property type="molecule type" value="Genomic_DNA"/>
</dbReference>
<evidence type="ECO:0000256" key="1">
    <source>
        <dbReference type="SAM" id="Phobius"/>
    </source>
</evidence>
<proteinExistence type="predicted"/>
<protein>
    <submittedName>
        <fullName evidence="2">Uncharacterized protein</fullName>
    </submittedName>
</protein>
<reference evidence="2" key="1">
    <citation type="journal article" date="2014" name="Int. J. Syst. Evol. Microbiol.">
        <title>Complete genome sequence of Corynebacterium casei LMG S-19264T (=DSM 44701T), isolated from a smear-ripened cheese.</title>
        <authorList>
            <consortium name="US DOE Joint Genome Institute (JGI-PGF)"/>
            <person name="Walter F."/>
            <person name="Albersmeier A."/>
            <person name="Kalinowski J."/>
            <person name="Ruckert C."/>
        </authorList>
    </citation>
    <scope>NUCLEOTIDE SEQUENCE</scope>
    <source>
        <strain evidence="2">JCM 4391</strain>
    </source>
</reference>
<evidence type="ECO:0000313" key="3">
    <source>
        <dbReference type="Proteomes" id="UP000636661"/>
    </source>
</evidence>
<sequence length="83" mass="8904">MARRPLAPARPRPRPRAPRRLLLGLLCSVAAALLVRGVTLLLPGEVTASVPGWTPTGLVLVVALALGGLVYARTRRTRPRPPR</sequence>
<dbReference type="RefSeq" id="WP_189554497.1">
    <property type="nucleotide sequence ID" value="NZ_BMTP01000022.1"/>
</dbReference>
<gene>
    <name evidence="2" type="ORF">GCM10010274_61030</name>
</gene>
<keyword evidence="3" id="KW-1185">Reference proteome</keyword>
<organism evidence="2 3">
    <name type="scientific">Streptomyces lavendofoliae</name>
    <dbReference type="NCBI Taxonomy" id="67314"/>
    <lineage>
        <taxon>Bacteria</taxon>
        <taxon>Bacillati</taxon>
        <taxon>Actinomycetota</taxon>
        <taxon>Actinomycetes</taxon>
        <taxon>Kitasatosporales</taxon>
        <taxon>Streptomycetaceae</taxon>
        <taxon>Streptomyces</taxon>
    </lineage>
</organism>
<evidence type="ECO:0000313" key="2">
    <source>
        <dbReference type="EMBL" id="GGU64108.1"/>
    </source>
</evidence>
<name>A0A918I5A1_9ACTN</name>
<reference evidence="2" key="2">
    <citation type="submission" date="2020-09" db="EMBL/GenBank/DDBJ databases">
        <authorList>
            <person name="Sun Q."/>
            <person name="Ohkuma M."/>
        </authorList>
    </citation>
    <scope>NUCLEOTIDE SEQUENCE</scope>
    <source>
        <strain evidence="2">JCM 4391</strain>
    </source>
</reference>